<dbReference type="EMBL" id="CP101620">
    <property type="protein sequence ID" value="UTY39318.1"/>
    <property type="molecule type" value="Genomic_DNA"/>
</dbReference>
<protein>
    <recommendedName>
        <fullName evidence="3">Nuclease SbcCD subunit C</fullName>
    </recommendedName>
</protein>
<comment type="subunit">
    <text evidence="2">Heterodimer of SbcC and SbcD.</text>
</comment>
<dbReference type="RefSeq" id="WP_290140340.1">
    <property type="nucleotide sequence ID" value="NZ_CP101620.1"/>
</dbReference>
<dbReference type="PANTHER" id="PTHR32114">
    <property type="entry name" value="ABC TRANSPORTER ABCH.3"/>
    <property type="match status" value="1"/>
</dbReference>
<proteinExistence type="inferred from homology"/>
<keyword evidence="6" id="KW-1185">Reference proteome</keyword>
<dbReference type="Proteomes" id="UP001060112">
    <property type="component" value="Chromosome"/>
</dbReference>
<gene>
    <name evidence="5" type="ORF">NMU03_00330</name>
</gene>
<evidence type="ECO:0000256" key="1">
    <source>
        <dbReference type="ARBA" id="ARBA00006930"/>
    </source>
</evidence>
<accession>A0ABY5I3K8</accession>
<keyword evidence="4" id="KW-0175">Coiled coil</keyword>
<evidence type="ECO:0000256" key="2">
    <source>
        <dbReference type="ARBA" id="ARBA00011322"/>
    </source>
</evidence>
<dbReference type="Gene3D" id="3.40.50.300">
    <property type="entry name" value="P-loop containing nucleotide triphosphate hydrolases"/>
    <property type="match status" value="1"/>
</dbReference>
<feature type="coiled-coil region" evidence="4">
    <location>
        <begin position="34"/>
        <end position="96"/>
    </location>
</feature>
<comment type="similarity">
    <text evidence="1">Belongs to the SMC family. SbcC subfamily.</text>
</comment>
<sequence>MIEKEKQMTLIFQQYTQLEKDYHFHQQPDIALTLTKQQDEWKQWQQRIEMIEKQYRQCQENISVYTHQLNQLHQQILSLQQEKQEAKLSYQQFIQDYFQDETIFLDYQKRMNDIEKQEHSYQNYLIQTEALSKQKKLLEEKTKDFELCDLSKEKQQLDELAYKRDQTYTKYHEILQTYQQNEKILKNLEKDYAKNQDIFEKYTLYQDLYDQTSGKNPLRMSFERYVLSAYFEQILEYANIELMKMTQGRFALYRKKDVKGVKQQGLDLSVLDYETGMMRDIQSLSGGESFKAALSLALGLSSMIQNYAGGIELNTLFIDEGFGSLDHESIDQALSVLIDLKNDHKTIGIISHVDELKERIDTQIIVEKGNQGSRLHIERG</sequence>
<evidence type="ECO:0000313" key="6">
    <source>
        <dbReference type="Proteomes" id="UP001060112"/>
    </source>
</evidence>
<dbReference type="InterPro" id="IPR027417">
    <property type="entry name" value="P-loop_NTPase"/>
</dbReference>
<reference evidence="5" key="1">
    <citation type="submission" date="2022-07" db="EMBL/GenBank/DDBJ databases">
        <title>Faecal culturing of patients with breast cancer.</title>
        <authorList>
            <person name="Teng N.M.Y."/>
            <person name="Kiu R."/>
            <person name="Evans R."/>
            <person name="Baker D.J."/>
            <person name="Zenner C."/>
            <person name="Robinson S.D."/>
            <person name="Hall L.J."/>
        </authorList>
    </citation>
    <scope>NUCLEOTIDE SEQUENCE</scope>
    <source>
        <strain evidence="5">LH1062</strain>
    </source>
</reference>
<evidence type="ECO:0000256" key="3">
    <source>
        <dbReference type="ARBA" id="ARBA00013368"/>
    </source>
</evidence>
<dbReference type="SUPFAM" id="SSF52540">
    <property type="entry name" value="P-loop containing nucleoside triphosphate hydrolases"/>
    <property type="match status" value="1"/>
</dbReference>
<name>A0ABY5I3K8_9FIRM</name>
<dbReference type="PANTHER" id="PTHR32114:SF2">
    <property type="entry name" value="ABC TRANSPORTER ABCH.3"/>
    <property type="match status" value="1"/>
</dbReference>
<evidence type="ECO:0000313" key="5">
    <source>
        <dbReference type="EMBL" id="UTY39318.1"/>
    </source>
</evidence>
<evidence type="ECO:0000256" key="4">
    <source>
        <dbReference type="SAM" id="Coils"/>
    </source>
</evidence>
<organism evidence="5 6">
    <name type="scientific">Allocoprobacillus halotolerans</name>
    <dbReference type="NCBI Taxonomy" id="2944914"/>
    <lineage>
        <taxon>Bacteria</taxon>
        <taxon>Bacillati</taxon>
        <taxon>Bacillota</taxon>
        <taxon>Erysipelotrichia</taxon>
        <taxon>Erysipelotrichales</taxon>
        <taxon>Erysipelotrichaceae</taxon>
        <taxon>Allocoprobacillus</taxon>
    </lineage>
</organism>
<dbReference type="Pfam" id="PF13558">
    <property type="entry name" value="SbcC_Walker_B"/>
    <property type="match status" value="1"/>
</dbReference>